<evidence type="ECO:0000313" key="9">
    <source>
        <dbReference type="EMBL" id="TYP77250.1"/>
    </source>
</evidence>
<feature type="transmembrane region" description="Helical" evidence="7">
    <location>
        <begin position="94"/>
        <end position="113"/>
    </location>
</feature>
<dbReference type="SUPFAM" id="SSF54862">
    <property type="entry name" value="4Fe-4S ferredoxins"/>
    <property type="match status" value="1"/>
</dbReference>
<evidence type="ECO:0000256" key="4">
    <source>
        <dbReference type="ARBA" id="ARBA00022982"/>
    </source>
</evidence>
<sequence length="532" mass="59442">MKYTEHNLSLTGGNPPKSLTTSQKFAVVLGLTGLGIFILAITNYNFPNKSMWLAAALTAITSGIIWFSLAAYSHKTEGIKNDGVWFKSIANRGVWAWILGVVLTGFYIVLYFYPQFLGLRNEGDNTGLVGLFDPLSKILSGNPASQWFVYGTLYTIAILAFGFKFFLKYKHNRYEKLRTISVMFFQLAFAFLIPEFMARLNSDSFSLPYYDLKNIWPLNYYNFEQYRVDSFISAGSIGTGLLIFGIASIFIITPILTYKYGKRWYCSWVCGCGGLAETAGDPFRHLSDKSQTAWKIERWVVHSVVVFVTIMTTAVVHSYLGNDSSKYWLTKDLFLIGVGTLLTLVFALVMLFKRKELAKDAVYGAIGYFTLIIVLLALHFFGSDGNLFFFEAEKLRASYGFMIGAIFSGVVGTGFYPIFGNRVWCRFGCPMAAILGFQQRLFSRFRITTNGGQCISCGNCSTYCEMGIDVRAYAQKGENIVRSSCVGCGICSAVCPRGVLKLENDSMNGRINSNEILLGNDVDLMDYVNQGK</sequence>
<protein>
    <submittedName>
        <fullName evidence="9">4Fe-4S binding protein</fullName>
    </submittedName>
</protein>
<feature type="transmembrane region" description="Helical" evidence="7">
    <location>
        <begin position="401"/>
        <end position="419"/>
    </location>
</feature>
<feature type="transmembrane region" description="Helical" evidence="7">
    <location>
        <begin position="333"/>
        <end position="352"/>
    </location>
</feature>
<organism evidence="9 10">
    <name type="scientific">Aquimarina intermedia</name>
    <dbReference type="NCBI Taxonomy" id="350814"/>
    <lineage>
        <taxon>Bacteria</taxon>
        <taxon>Pseudomonadati</taxon>
        <taxon>Bacteroidota</taxon>
        <taxon>Flavobacteriia</taxon>
        <taxon>Flavobacteriales</taxon>
        <taxon>Flavobacteriaceae</taxon>
        <taxon>Aquimarina</taxon>
    </lineage>
</organism>
<gene>
    <name evidence="9" type="ORF">BD809_101402</name>
</gene>
<dbReference type="GO" id="GO:0046872">
    <property type="term" value="F:metal ion binding"/>
    <property type="evidence" value="ECO:0007669"/>
    <property type="project" value="UniProtKB-KW"/>
</dbReference>
<dbReference type="Proteomes" id="UP000324376">
    <property type="component" value="Unassembled WGS sequence"/>
</dbReference>
<feature type="domain" description="4Fe-4S ferredoxin-type" evidence="8">
    <location>
        <begin position="445"/>
        <end position="473"/>
    </location>
</feature>
<accession>A0A5S5CFW9</accession>
<dbReference type="EMBL" id="VNHU01000001">
    <property type="protein sequence ID" value="TYP77250.1"/>
    <property type="molecule type" value="Genomic_DNA"/>
</dbReference>
<keyword evidence="7" id="KW-0812">Transmembrane</keyword>
<dbReference type="Pfam" id="PF13187">
    <property type="entry name" value="Fer4_9"/>
    <property type="match status" value="1"/>
</dbReference>
<dbReference type="RefSeq" id="WP_148781265.1">
    <property type="nucleotide sequence ID" value="NZ_VNHU01000001.1"/>
</dbReference>
<feature type="domain" description="4Fe-4S ferredoxin-type" evidence="8">
    <location>
        <begin position="476"/>
        <end position="505"/>
    </location>
</feature>
<dbReference type="GO" id="GO:0005886">
    <property type="term" value="C:plasma membrane"/>
    <property type="evidence" value="ECO:0007669"/>
    <property type="project" value="TreeGrafter"/>
</dbReference>
<evidence type="ECO:0000313" key="10">
    <source>
        <dbReference type="Proteomes" id="UP000324376"/>
    </source>
</evidence>
<keyword evidence="5" id="KW-0408">Iron</keyword>
<evidence type="ECO:0000256" key="1">
    <source>
        <dbReference type="ARBA" id="ARBA00022448"/>
    </source>
</evidence>
<feature type="transmembrane region" description="Helical" evidence="7">
    <location>
        <begin position="361"/>
        <end position="381"/>
    </location>
</feature>
<name>A0A5S5CFW9_9FLAO</name>
<dbReference type="InterPro" id="IPR017896">
    <property type="entry name" value="4Fe4S_Fe-S-bd"/>
</dbReference>
<dbReference type="OrthoDB" id="9806398at2"/>
<keyword evidence="10" id="KW-1185">Reference proteome</keyword>
<feature type="transmembrane region" description="Helical" evidence="7">
    <location>
        <begin position="231"/>
        <end position="256"/>
    </location>
</feature>
<evidence type="ECO:0000256" key="6">
    <source>
        <dbReference type="ARBA" id="ARBA00023014"/>
    </source>
</evidence>
<feature type="transmembrane region" description="Helical" evidence="7">
    <location>
        <begin position="147"/>
        <end position="167"/>
    </location>
</feature>
<evidence type="ECO:0000259" key="8">
    <source>
        <dbReference type="PROSITE" id="PS51379"/>
    </source>
</evidence>
<dbReference type="AlphaFoldDB" id="A0A5S5CFW9"/>
<evidence type="ECO:0000256" key="2">
    <source>
        <dbReference type="ARBA" id="ARBA00022485"/>
    </source>
</evidence>
<proteinExistence type="predicted"/>
<keyword evidence="2" id="KW-0004">4Fe-4S</keyword>
<dbReference type="PANTHER" id="PTHR30176">
    <property type="entry name" value="FERREDOXIN-TYPE PROTEIN NAPH"/>
    <property type="match status" value="1"/>
</dbReference>
<feature type="transmembrane region" description="Helical" evidence="7">
    <location>
        <begin position="52"/>
        <end position="73"/>
    </location>
</feature>
<dbReference type="PROSITE" id="PS00198">
    <property type="entry name" value="4FE4S_FER_1"/>
    <property type="match status" value="1"/>
</dbReference>
<keyword evidence="1" id="KW-0813">Transport</keyword>
<evidence type="ECO:0000256" key="5">
    <source>
        <dbReference type="ARBA" id="ARBA00023004"/>
    </source>
</evidence>
<keyword evidence="4" id="KW-0249">Electron transport</keyword>
<dbReference type="InterPro" id="IPR017900">
    <property type="entry name" value="4Fe4S_Fe_S_CS"/>
</dbReference>
<feature type="transmembrane region" description="Helical" evidence="7">
    <location>
        <begin position="25"/>
        <end position="46"/>
    </location>
</feature>
<dbReference type="InterPro" id="IPR051684">
    <property type="entry name" value="Electron_Trans/Redox"/>
</dbReference>
<comment type="caution">
    <text evidence="9">The sequence shown here is derived from an EMBL/GenBank/DDBJ whole genome shotgun (WGS) entry which is preliminary data.</text>
</comment>
<dbReference type="PROSITE" id="PS51379">
    <property type="entry name" value="4FE4S_FER_2"/>
    <property type="match status" value="2"/>
</dbReference>
<dbReference type="GO" id="GO:0051539">
    <property type="term" value="F:4 iron, 4 sulfur cluster binding"/>
    <property type="evidence" value="ECO:0007669"/>
    <property type="project" value="UniProtKB-KW"/>
</dbReference>
<feature type="transmembrane region" description="Helical" evidence="7">
    <location>
        <begin position="179"/>
        <end position="198"/>
    </location>
</feature>
<keyword evidence="3" id="KW-0479">Metal-binding</keyword>
<dbReference type="PANTHER" id="PTHR30176:SF3">
    <property type="entry name" value="FERREDOXIN-TYPE PROTEIN NAPH"/>
    <property type="match status" value="1"/>
</dbReference>
<reference evidence="9 10" key="1">
    <citation type="submission" date="2019-07" db="EMBL/GenBank/DDBJ databases">
        <title>Genomic Encyclopedia of Archaeal and Bacterial Type Strains, Phase II (KMG-II): from individual species to whole genera.</title>
        <authorList>
            <person name="Goeker M."/>
        </authorList>
    </citation>
    <scope>NUCLEOTIDE SEQUENCE [LARGE SCALE GENOMIC DNA]</scope>
    <source>
        <strain evidence="9 10">DSM 17527</strain>
    </source>
</reference>
<evidence type="ECO:0000256" key="7">
    <source>
        <dbReference type="SAM" id="Phobius"/>
    </source>
</evidence>
<evidence type="ECO:0000256" key="3">
    <source>
        <dbReference type="ARBA" id="ARBA00022723"/>
    </source>
</evidence>
<keyword evidence="6" id="KW-0411">Iron-sulfur</keyword>
<keyword evidence="7" id="KW-1133">Transmembrane helix</keyword>
<keyword evidence="7" id="KW-0472">Membrane</keyword>
<dbReference type="Pfam" id="PF12801">
    <property type="entry name" value="Fer4_5"/>
    <property type="match status" value="2"/>
</dbReference>
<feature type="transmembrane region" description="Helical" evidence="7">
    <location>
        <begin position="299"/>
        <end position="321"/>
    </location>
</feature>
<dbReference type="Gene3D" id="3.30.70.20">
    <property type="match status" value="1"/>
</dbReference>